<dbReference type="SUPFAM" id="SSF109854">
    <property type="entry name" value="DinB/YfiT-like putative metalloenzymes"/>
    <property type="match status" value="1"/>
</dbReference>
<proteinExistence type="predicted"/>
<dbReference type="OrthoDB" id="1495892at2"/>
<dbReference type="InterPro" id="IPR034660">
    <property type="entry name" value="DinB/YfiT-like"/>
</dbReference>
<dbReference type="AlphaFoldDB" id="A0A1V4HKT9"/>
<reference evidence="3" key="1">
    <citation type="submission" date="2016-07" db="EMBL/GenBank/DDBJ databases">
        <authorList>
            <person name="Florea S."/>
            <person name="Webb J.S."/>
            <person name="Jaromczyk J."/>
            <person name="Schardl C.L."/>
        </authorList>
    </citation>
    <scope>NUCLEOTIDE SEQUENCE [LARGE SCALE GENOMIC DNA]</scope>
    <source>
        <strain evidence="3">CY1</strain>
    </source>
</reference>
<evidence type="ECO:0000313" key="2">
    <source>
        <dbReference type="EMBL" id="OPH57599.1"/>
    </source>
</evidence>
<comment type="caution">
    <text evidence="2">The sequence shown here is derived from an EMBL/GenBank/DDBJ whole genome shotgun (WGS) entry which is preliminary data.</text>
</comment>
<sequence>MNTTQTLQKLEEIIHLYEAELTDFSMEQLTRQPSETEWSLGQVYVHLIQTSLNMQIRNIETCLQPSESTANAIAGKTQAGEAVFEAGSFPPIKISVPASPQYTPSQPLDKEQIMNGLQAVLSKLKEIQPQLETAPVHQTAAHPRFGGLQAKEWFQLIEMHFRHHRLQIDRLKHELEINI</sequence>
<dbReference type="Gene3D" id="1.20.120.450">
    <property type="entry name" value="dinb family like domain"/>
    <property type="match status" value="1"/>
</dbReference>
<keyword evidence="3" id="KW-1185">Reference proteome</keyword>
<name>A0A1V4HKT9_9BACL</name>
<evidence type="ECO:0000313" key="3">
    <source>
        <dbReference type="Proteomes" id="UP000190626"/>
    </source>
</evidence>
<dbReference type="RefSeq" id="WP_079412963.1">
    <property type="nucleotide sequence ID" value="NZ_MBTG01000012.1"/>
</dbReference>
<dbReference type="InterPro" id="IPR024775">
    <property type="entry name" value="DinB-like"/>
</dbReference>
<dbReference type="Proteomes" id="UP000190626">
    <property type="component" value="Unassembled WGS sequence"/>
</dbReference>
<accession>A0A1V4HKT9</accession>
<evidence type="ECO:0000259" key="1">
    <source>
        <dbReference type="Pfam" id="PF12867"/>
    </source>
</evidence>
<dbReference type="EMBL" id="MBTG01000012">
    <property type="protein sequence ID" value="OPH57599.1"/>
    <property type="molecule type" value="Genomic_DNA"/>
</dbReference>
<dbReference type="STRING" id="1469647.BC351_03505"/>
<gene>
    <name evidence="2" type="ORF">BC351_03505</name>
</gene>
<feature type="domain" description="DinB-like" evidence="1">
    <location>
        <begin position="10"/>
        <end position="168"/>
    </location>
</feature>
<protein>
    <recommendedName>
        <fullName evidence="1">DinB-like domain-containing protein</fullName>
    </recommendedName>
</protein>
<organism evidence="2 3">
    <name type="scientific">Paenibacillus ferrarius</name>
    <dbReference type="NCBI Taxonomy" id="1469647"/>
    <lineage>
        <taxon>Bacteria</taxon>
        <taxon>Bacillati</taxon>
        <taxon>Bacillota</taxon>
        <taxon>Bacilli</taxon>
        <taxon>Bacillales</taxon>
        <taxon>Paenibacillaceae</taxon>
        <taxon>Paenibacillus</taxon>
    </lineage>
</organism>
<dbReference type="Pfam" id="PF12867">
    <property type="entry name" value="DinB_2"/>
    <property type="match status" value="1"/>
</dbReference>